<dbReference type="PANTHER" id="PTHR43401:SF2">
    <property type="entry name" value="L-THREONINE 3-DEHYDROGENASE"/>
    <property type="match status" value="1"/>
</dbReference>
<dbReference type="PANTHER" id="PTHR43401">
    <property type="entry name" value="L-THREONINE 3-DEHYDROGENASE"/>
    <property type="match status" value="1"/>
</dbReference>
<proteinExistence type="predicted"/>
<dbReference type="RefSeq" id="WP_090972693.1">
    <property type="nucleotide sequence ID" value="NZ_FNRT01000002.1"/>
</dbReference>
<dbReference type="SUPFAM" id="SSF50129">
    <property type="entry name" value="GroES-like"/>
    <property type="match status" value="1"/>
</dbReference>
<evidence type="ECO:0000259" key="4">
    <source>
        <dbReference type="Pfam" id="PF08240"/>
    </source>
</evidence>
<accession>A0A1H4U277</accession>
<dbReference type="InterPro" id="IPR011032">
    <property type="entry name" value="GroES-like_sf"/>
</dbReference>
<keyword evidence="6" id="KW-1185">Reference proteome</keyword>
<protein>
    <submittedName>
        <fullName evidence="5">L-iditol 2-dehydrogenase</fullName>
    </submittedName>
</protein>
<dbReference type="InterPro" id="IPR050129">
    <property type="entry name" value="Zn_alcohol_dh"/>
</dbReference>
<feature type="domain" description="Alcohol dehydrogenase-like C-terminal" evidence="3">
    <location>
        <begin position="174"/>
        <end position="289"/>
    </location>
</feature>
<dbReference type="InterPro" id="IPR013154">
    <property type="entry name" value="ADH-like_N"/>
</dbReference>
<reference evidence="6" key="1">
    <citation type="submission" date="2016-10" db="EMBL/GenBank/DDBJ databases">
        <authorList>
            <person name="Varghese N."/>
            <person name="Submissions S."/>
        </authorList>
    </citation>
    <scope>NUCLEOTIDE SEQUENCE [LARGE SCALE GENOMIC DNA]</scope>
    <source>
        <strain evidence="6">DSM 22017</strain>
    </source>
</reference>
<dbReference type="EMBL" id="FNRT01000002">
    <property type="protein sequence ID" value="SEC62846.1"/>
    <property type="molecule type" value="Genomic_DNA"/>
</dbReference>
<keyword evidence="2" id="KW-0560">Oxidoreductase</keyword>
<dbReference type="GO" id="GO:0016491">
    <property type="term" value="F:oxidoreductase activity"/>
    <property type="evidence" value="ECO:0007669"/>
    <property type="project" value="UniProtKB-KW"/>
</dbReference>
<dbReference type="Pfam" id="PF08240">
    <property type="entry name" value="ADH_N"/>
    <property type="match status" value="1"/>
</dbReference>
<comment type="cofactor">
    <cofactor evidence="1">
        <name>Zn(2+)</name>
        <dbReference type="ChEBI" id="CHEBI:29105"/>
    </cofactor>
</comment>
<dbReference type="InterPro" id="IPR036291">
    <property type="entry name" value="NAD(P)-bd_dom_sf"/>
</dbReference>
<evidence type="ECO:0000313" key="6">
    <source>
        <dbReference type="Proteomes" id="UP000198742"/>
    </source>
</evidence>
<name>A0A1H4U277_9ACTN</name>
<dbReference type="Gene3D" id="3.40.50.720">
    <property type="entry name" value="NAD(P)-binding Rossmann-like Domain"/>
    <property type="match status" value="1"/>
</dbReference>
<dbReference type="SUPFAM" id="SSF51735">
    <property type="entry name" value="NAD(P)-binding Rossmann-fold domains"/>
    <property type="match status" value="1"/>
</dbReference>
<evidence type="ECO:0000259" key="3">
    <source>
        <dbReference type="Pfam" id="PF00107"/>
    </source>
</evidence>
<dbReference type="InterPro" id="IPR013149">
    <property type="entry name" value="ADH-like_C"/>
</dbReference>
<dbReference type="AlphaFoldDB" id="A0A1H4U277"/>
<organism evidence="5 6">
    <name type="scientific">Nocardioides exalbidus</name>
    <dbReference type="NCBI Taxonomy" id="402596"/>
    <lineage>
        <taxon>Bacteria</taxon>
        <taxon>Bacillati</taxon>
        <taxon>Actinomycetota</taxon>
        <taxon>Actinomycetes</taxon>
        <taxon>Propionibacteriales</taxon>
        <taxon>Nocardioidaceae</taxon>
        <taxon>Nocardioides</taxon>
    </lineage>
</organism>
<feature type="domain" description="Alcohol dehydrogenase-like N-terminal" evidence="4">
    <location>
        <begin position="25"/>
        <end position="133"/>
    </location>
</feature>
<dbReference type="OrthoDB" id="9797931at2"/>
<evidence type="ECO:0000313" key="5">
    <source>
        <dbReference type="EMBL" id="SEC62846.1"/>
    </source>
</evidence>
<evidence type="ECO:0000256" key="2">
    <source>
        <dbReference type="ARBA" id="ARBA00023002"/>
    </source>
</evidence>
<dbReference type="Pfam" id="PF00107">
    <property type="entry name" value="ADH_zinc_N"/>
    <property type="match status" value="1"/>
</dbReference>
<evidence type="ECO:0000256" key="1">
    <source>
        <dbReference type="ARBA" id="ARBA00001947"/>
    </source>
</evidence>
<dbReference type="Proteomes" id="UP000198742">
    <property type="component" value="Unassembled WGS sequence"/>
</dbReference>
<dbReference type="Gene3D" id="3.90.180.10">
    <property type="entry name" value="Medium-chain alcohol dehydrogenases, catalytic domain"/>
    <property type="match status" value="1"/>
</dbReference>
<gene>
    <name evidence="5" type="ORF">SAMN04489844_2660</name>
</gene>
<sequence>MQAVVKTADGAAGIEVRPVPLPVPGPGEVRVRVLAAGVCGTDLHLADDEYAHARPVVMGHEVTGVVDLAPGHAEWVGRRVALETYASTCGSCPMCRDGRPNLCPGRRSIGSFVNGGFAGHVVVPLHNLHALPDHVAELDGALAEPLACVAHCLLDPPRVQAGDRVLVTGPGTMGQLTSRVATALGGAVTLVGLDKDADRLAVAERHGAYTLLPGDVPEGQYDVAVEASGSAPALATALAGLRRGGHLVLMGIMGRPVEVDLDVVFYKELTISTGFASTPDSWRRARTLLETGAVSLTDLVTTTRPLEEWGAALDDVRAGRGLKTVLVPARDRRP</sequence>
<dbReference type="STRING" id="402596.SAMN04489844_2660"/>